<dbReference type="AlphaFoldDB" id="S7W7X9"/>
<dbReference type="PANTHER" id="PTHR45769:SF3">
    <property type="entry name" value="ADENOSINE KINASE"/>
    <property type="match status" value="1"/>
</dbReference>
<dbReference type="InterPro" id="IPR011611">
    <property type="entry name" value="PfkB_dom"/>
</dbReference>
<accession>S7W7X9</accession>
<feature type="domain" description="Carbohydrate kinase PfkB" evidence="12">
    <location>
        <begin position="48"/>
        <end position="299"/>
    </location>
</feature>
<protein>
    <recommendedName>
        <fullName evidence="4 11">Adenosine kinase</fullName>
        <shortName evidence="11">AK</shortName>
        <ecNumber evidence="4 11">2.7.1.20</ecNumber>
    </recommendedName>
    <alternativeName>
        <fullName evidence="11">Adenosine 5'-phosphotransferase</fullName>
    </alternativeName>
</protein>
<dbReference type="Proteomes" id="UP000014978">
    <property type="component" value="Unassembled WGS sequence"/>
</dbReference>
<proteinExistence type="inferred from homology"/>
<reference evidence="14" key="1">
    <citation type="journal article" date="2013" name="PLoS Genet.">
        <title>The genome of Spraguea lophii and the basis of host-microsporidian interactions.</title>
        <authorList>
            <person name="Campbell S.E."/>
            <person name="Williams T.A."/>
            <person name="Yousuf A."/>
            <person name="Soanes D.M."/>
            <person name="Paszkiewicz K.H."/>
            <person name="Williams B.A.P."/>
        </authorList>
    </citation>
    <scope>NUCLEOTIDE SEQUENCE [LARGE SCALE GENOMIC DNA]</scope>
    <source>
        <strain evidence="14">42_110</strain>
    </source>
</reference>
<keyword evidence="8 11" id="KW-0418">Kinase</keyword>
<evidence type="ECO:0000313" key="13">
    <source>
        <dbReference type="EMBL" id="EPR78931.1"/>
    </source>
</evidence>
<evidence type="ECO:0000256" key="8">
    <source>
        <dbReference type="ARBA" id="ARBA00022777"/>
    </source>
</evidence>
<gene>
    <name evidence="13" type="ORF">SLOPH_106</name>
</gene>
<evidence type="ECO:0000256" key="1">
    <source>
        <dbReference type="ARBA" id="ARBA00001946"/>
    </source>
</evidence>
<dbReference type="Gene3D" id="3.30.1110.10">
    <property type="match status" value="1"/>
</dbReference>
<dbReference type="OMA" id="RKVICFG"/>
<dbReference type="GO" id="GO:0004001">
    <property type="term" value="F:adenosine kinase activity"/>
    <property type="evidence" value="ECO:0007669"/>
    <property type="project" value="UniProtKB-UniRule"/>
</dbReference>
<keyword evidence="5 11" id="KW-0808">Transferase</keyword>
<keyword evidence="11" id="KW-0460">Magnesium</keyword>
<name>S7W7X9_SPRLO</name>
<dbReference type="InParanoid" id="S7W7X9"/>
<comment type="cofactor">
    <cofactor evidence="1 11">
        <name>Mg(2+)</name>
        <dbReference type="ChEBI" id="CHEBI:18420"/>
    </cofactor>
</comment>
<sequence length="324" mass="38195">MYTPTMSKYSVLFVCEPIIDIFIKYNDKLMKKYNMSVNGFIFINDYSEFDKCLEIGKNIGGTSLNTFSMIKSNGIFIGAVGKNCTFIENALEKIDKKYFLEKRYKKTMTCYIMIKDCFRSMATTQPLKLSIDFIQERINDILKYNIFYLSLFMYFSNKEIIDFILKLNHHMLVLNLAPIIENYKLFDEIQLIIERSKIIVGNREEFKKLSKLFFKVEENNYTDNILEEYFQVNSKTTFLICTDGDKDIMYTDNNNIYYLKPKKINEKDIFTCGAGDAFCAGVLDAFIEGKSSKNIVENGYKYSYEWIIKKTKEYKDNLKKSKYR</sequence>
<dbReference type="EC" id="2.7.1.20" evidence="4 11"/>
<evidence type="ECO:0000256" key="4">
    <source>
        <dbReference type="ARBA" id="ARBA00012119"/>
    </source>
</evidence>
<dbReference type="PANTHER" id="PTHR45769">
    <property type="entry name" value="ADENOSINE KINASE"/>
    <property type="match status" value="1"/>
</dbReference>
<dbReference type="OrthoDB" id="2196211at2759"/>
<organism evidence="13 14">
    <name type="scientific">Spraguea lophii (strain 42_110)</name>
    <name type="common">Microsporidian parasite</name>
    <dbReference type="NCBI Taxonomy" id="1358809"/>
    <lineage>
        <taxon>Eukaryota</taxon>
        <taxon>Fungi</taxon>
        <taxon>Fungi incertae sedis</taxon>
        <taxon>Microsporidia</taxon>
        <taxon>Spragueidae</taxon>
        <taxon>Spraguea</taxon>
    </lineage>
</organism>
<comment type="similarity">
    <text evidence="3 11">Belongs to the carbohydrate kinase PfkB family.</text>
</comment>
<comment type="function">
    <text evidence="11">ATP dependent phosphorylation of adenosine and other related nucleoside analogs to monophosphate derivatives.</text>
</comment>
<evidence type="ECO:0000256" key="10">
    <source>
        <dbReference type="PIRSR" id="PIRSR601805-1"/>
    </source>
</evidence>
<dbReference type="FunCoup" id="S7W7X9">
    <property type="interactions" value="142"/>
</dbReference>
<dbReference type="InterPro" id="IPR001805">
    <property type="entry name" value="Adenokinase"/>
</dbReference>
<comment type="caution">
    <text evidence="13">The sequence shown here is derived from an EMBL/GenBank/DDBJ whole genome shotgun (WGS) entry which is preliminary data.</text>
</comment>
<feature type="active site" description="Proton acceptor" evidence="10">
    <location>
        <position position="276"/>
    </location>
</feature>
<dbReference type="STRING" id="1358809.S7W7X9"/>
<evidence type="ECO:0000259" key="12">
    <source>
        <dbReference type="Pfam" id="PF00294"/>
    </source>
</evidence>
<dbReference type="GO" id="GO:0006144">
    <property type="term" value="P:purine nucleobase metabolic process"/>
    <property type="evidence" value="ECO:0007669"/>
    <property type="project" value="TreeGrafter"/>
</dbReference>
<dbReference type="UniPathway" id="UPA00588">
    <property type="reaction ID" value="UER00659"/>
</dbReference>
<dbReference type="GO" id="GO:0006166">
    <property type="term" value="P:purine ribonucleoside salvage"/>
    <property type="evidence" value="ECO:0007669"/>
    <property type="project" value="UniProtKB-KW"/>
</dbReference>
<keyword evidence="6 11" id="KW-0660">Purine salvage</keyword>
<comment type="catalytic activity">
    <reaction evidence="11">
        <text>adenosine + ATP = AMP + ADP + H(+)</text>
        <dbReference type="Rhea" id="RHEA:20824"/>
        <dbReference type="ChEBI" id="CHEBI:15378"/>
        <dbReference type="ChEBI" id="CHEBI:16335"/>
        <dbReference type="ChEBI" id="CHEBI:30616"/>
        <dbReference type="ChEBI" id="CHEBI:456215"/>
        <dbReference type="ChEBI" id="CHEBI:456216"/>
        <dbReference type="EC" id="2.7.1.20"/>
    </reaction>
</comment>
<evidence type="ECO:0000256" key="6">
    <source>
        <dbReference type="ARBA" id="ARBA00022726"/>
    </source>
</evidence>
<dbReference type="EMBL" id="ATCN01000475">
    <property type="protein sequence ID" value="EPR78931.1"/>
    <property type="molecule type" value="Genomic_DNA"/>
</dbReference>
<evidence type="ECO:0000256" key="7">
    <source>
        <dbReference type="ARBA" id="ARBA00022741"/>
    </source>
</evidence>
<dbReference type="HOGENOM" id="CLU_877646_0_0_1"/>
<evidence type="ECO:0000313" key="14">
    <source>
        <dbReference type="Proteomes" id="UP000014978"/>
    </source>
</evidence>
<dbReference type="GO" id="GO:0005829">
    <property type="term" value="C:cytosol"/>
    <property type="evidence" value="ECO:0007669"/>
    <property type="project" value="TreeGrafter"/>
</dbReference>
<keyword evidence="14" id="KW-1185">Reference proteome</keyword>
<dbReference type="Gene3D" id="3.40.1190.20">
    <property type="match status" value="1"/>
</dbReference>
<dbReference type="GO" id="GO:0044209">
    <property type="term" value="P:AMP salvage"/>
    <property type="evidence" value="ECO:0007669"/>
    <property type="project" value="UniProtKB-UniRule"/>
</dbReference>
<dbReference type="SUPFAM" id="SSF53613">
    <property type="entry name" value="Ribokinase-like"/>
    <property type="match status" value="1"/>
</dbReference>
<comment type="pathway">
    <text evidence="2 11">Purine metabolism; AMP biosynthesis via salvage pathway; AMP from adenosine: step 1/1.</text>
</comment>
<evidence type="ECO:0000256" key="5">
    <source>
        <dbReference type="ARBA" id="ARBA00022679"/>
    </source>
</evidence>
<dbReference type="GO" id="GO:0005524">
    <property type="term" value="F:ATP binding"/>
    <property type="evidence" value="ECO:0007669"/>
    <property type="project" value="UniProtKB-UniRule"/>
</dbReference>
<evidence type="ECO:0000256" key="3">
    <source>
        <dbReference type="ARBA" id="ARBA00010688"/>
    </source>
</evidence>
<dbReference type="Pfam" id="PF00294">
    <property type="entry name" value="PfkB"/>
    <property type="match status" value="1"/>
</dbReference>
<evidence type="ECO:0000256" key="2">
    <source>
        <dbReference type="ARBA" id="ARBA00004801"/>
    </source>
</evidence>
<dbReference type="GO" id="GO:0005634">
    <property type="term" value="C:nucleus"/>
    <property type="evidence" value="ECO:0007669"/>
    <property type="project" value="TreeGrafter"/>
</dbReference>
<dbReference type="VEuPathDB" id="MicrosporidiaDB:SLOPH_106"/>
<keyword evidence="9 11" id="KW-0067">ATP-binding</keyword>
<keyword evidence="7 11" id="KW-0547">Nucleotide-binding</keyword>
<dbReference type="InterPro" id="IPR029056">
    <property type="entry name" value="Ribokinase-like"/>
</dbReference>
<evidence type="ECO:0000256" key="9">
    <source>
        <dbReference type="ARBA" id="ARBA00022840"/>
    </source>
</evidence>
<evidence type="ECO:0000256" key="11">
    <source>
        <dbReference type="RuleBase" id="RU368116"/>
    </source>
</evidence>